<organism evidence="2 3">
    <name type="scientific">Streptomyces pratensis (strain ATCC 33331 / IAF-45CD)</name>
    <dbReference type="NCBI Taxonomy" id="591167"/>
    <lineage>
        <taxon>Bacteria</taxon>
        <taxon>Bacillati</taxon>
        <taxon>Actinomycetota</taxon>
        <taxon>Actinomycetes</taxon>
        <taxon>Kitasatosporales</taxon>
        <taxon>Streptomycetaceae</taxon>
        <taxon>Streptomyces</taxon>
    </lineage>
</organism>
<protein>
    <recommendedName>
        <fullName evidence="1">DUF397 domain-containing protein</fullName>
    </recommendedName>
</protein>
<dbReference type="KEGG" id="sfa:Sfla_2922"/>
<feature type="domain" description="DUF397" evidence="1">
    <location>
        <begin position="4"/>
        <end position="56"/>
    </location>
</feature>
<dbReference type="Proteomes" id="UP000002066">
    <property type="component" value="Chromosome"/>
</dbReference>
<dbReference type="OrthoDB" id="4324620at2"/>
<name>A0A8D4BBE0_STRFA</name>
<dbReference type="AlphaFoldDB" id="A0A8D4BBE0"/>
<reference evidence="2 3" key="1">
    <citation type="submission" date="2011-01" db="EMBL/GenBank/DDBJ databases">
        <title>Complete sequence of chromosome of Streptomyces flavogriseus ATCC 33331.</title>
        <authorList>
            <consortium name="US DOE Joint Genome Institute"/>
            <person name="Lucas S."/>
            <person name="Copeland A."/>
            <person name="Lapidus A."/>
            <person name="Cheng J.-F."/>
            <person name="Goodwin L."/>
            <person name="Pitluck S."/>
            <person name="Davenport K."/>
            <person name="Detter J.C."/>
            <person name="Han C."/>
            <person name="Tapia R."/>
            <person name="Land M."/>
            <person name="Hauser L."/>
            <person name="Kyrpides N."/>
            <person name="Ivanova N."/>
            <person name="Ovchinnikova G."/>
            <person name="Pagani I."/>
            <person name="Brumm P."/>
            <person name="Mead D."/>
            <person name="Woyke T."/>
        </authorList>
    </citation>
    <scope>NUCLEOTIDE SEQUENCE [LARGE SCALE GENOMIC DNA]</scope>
    <source>
        <strain evidence="3">ATCC 33331 / IAF-45CD</strain>
    </source>
</reference>
<dbReference type="Pfam" id="PF04149">
    <property type="entry name" value="DUF397"/>
    <property type="match status" value="1"/>
</dbReference>
<proteinExistence type="predicted"/>
<evidence type="ECO:0000259" key="1">
    <source>
        <dbReference type="Pfam" id="PF04149"/>
    </source>
</evidence>
<dbReference type="EMBL" id="CP002475">
    <property type="protein sequence ID" value="ADW04349.1"/>
    <property type="molecule type" value="Genomic_DNA"/>
</dbReference>
<accession>A0A8D4BBE0</accession>
<dbReference type="InterPro" id="IPR007278">
    <property type="entry name" value="DUF397"/>
</dbReference>
<sequence>MSALVWQKSSYCAQGNSCVHVAADHASVALTESGDPSGAILRTSPAAWAALIRTVKESQDRV</sequence>
<gene>
    <name evidence="2" type="ordered locus">Sfla_2922</name>
</gene>
<evidence type="ECO:0000313" key="2">
    <source>
        <dbReference type="EMBL" id="ADW04349.1"/>
    </source>
</evidence>
<evidence type="ECO:0000313" key="3">
    <source>
        <dbReference type="Proteomes" id="UP000002066"/>
    </source>
</evidence>